<organism evidence="1">
    <name type="scientific">viral metagenome</name>
    <dbReference type="NCBI Taxonomy" id="1070528"/>
    <lineage>
        <taxon>unclassified sequences</taxon>
        <taxon>metagenomes</taxon>
        <taxon>organismal metagenomes</taxon>
    </lineage>
</organism>
<reference evidence="1" key="1">
    <citation type="journal article" date="2020" name="Nature">
        <title>Giant virus diversity and host interactions through global metagenomics.</title>
        <authorList>
            <person name="Schulz F."/>
            <person name="Roux S."/>
            <person name="Paez-Espino D."/>
            <person name="Jungbluth S."/>
            <person name="Walsh D.A."/>
            <person name="Denef V.J."/>
            <person name="McMahon K.D."/>
            <person name="Konstantinidis K.T."/>
            <person name="Eloe-Fadrosh E.A."/>
            <person name="Kyrpides N.C."/>
            <person name="Woyke T."/>
        </authorList>
    </citation>
    <scope>NUCLEOTIDE SEQUENCE</scope>
    <source>
        <strain evidence="1">GVMAG-M-3300025860-25</strain>
    </source>
</reference>
<sequence length="162" mass="19029">MNTFETKMNTLIETKKYTQNNVLCINSICKNDNELKYFIFFKDLKPNKCEICSQLPSWNSKKLELQIFRKIKKNNNLLENLQILCPNCLSQKQSTYKKKEGKKCLECGKNFFSSTKKISLDPSMDLINPKKGKITYQQTRCNFCISQLVPDKNLFNNDYKII</sequence>
<protein>
    <recommendedName>
        <fullName evidence="2">HNH endonuclease</fullName>
    </recommendedName>
</protein>
<evidence type="ECO:0000313" key="1">
    <source>
        <dbReference type="EMBL" id="QHU01056.1"/>
    </source>
</evidence>
<dbReference type="EMBL" id="MN740335">
    <property type="protein sequence ID" value="QHU01056.1"/>
    <property type="molecule type" value="Genomic_DNA"/>
</dbReference>
<proteinExistence type="predicted"/>
<name>A0A6C0J8J5_9ZZZZ</name>
<evidence type="ECO:0008006" key="2">
    <source>
        <dbReference type="Google" id="ProtNLM"/>
    </source>
</evidence>
<accession>A0A6C0J8J5</accession>
<dbReference type="AlphaFoldDB" id="A0A6C0J8J5"/>